<organism evidence="1 2">
    <name type="scientific">Panagrolaimus sp. ES5</name>
    <dbReference type="NCBI Taxonomy" id="591445"/>
    <lineage>
        <taxon>Eukaryota</taxon>
        <taxon>Metazoa</taxon>
        <taxon>Ecdysozoa</taxon>
        <taxon>Nematoda</taxon>
        <taxon>Chromadorea</taxon>
        <taxon>Rhabditida</taxon>
        <taxon>Tylenchina</taxon>
        <taxon>Panagrolaimomorpha</taxon>
        <taxon>Panagrolaimoidea</taxon>
        <taxon>Panagrolaimidae</taxon>
        <taxon>Panagrolaimus</taxon>
    </lineage>
</organism>
<dbReference type="Proteomes" id="UP000887579">
    <property type="component" value="Unplaced"/>
</dbReference>
<proteinExistence type="predicted"/>
<protein>
    <submittedName>
        <fullName evidence="2">BTB domain-containing protein</fullName>
    </submittedName>
</protein>
<evidence type="ECO:0000313" key="2">
    <source>
        <dbReference type="WBParaSite" id="ES5_v2.g19678.t1"/>
    </source>
</evidence>
<accession>A0AC34FR36</accession>
<evidence type="ECO:0000313" key="1">
    <source>
        <dbReference type="Proteomes" id="UP000887579"/>
    </source>
</evidence>
<dbReference type="WBParaSite" id="ES5_v2.g19678.t1">
    <property type="protein sequence ID" value="ES5_v2.g19678.t1"/>
    <property type="gene ID" value="ES5_v2.g19678"/>
</dbReference>
<name>A0AC34FR36_9BILA</name>
<reference evidence="2" key="1">
    <citation type="submission" date="2022-11" db="UniProtKB">
        <authorList>
            <consortium name="WormBaseParasite"/>
        </authorList>
    </citation>
    <scope>IDENTIFICATION</scope>
</reference>
<sequence>MDFSTSRSQKGKPSKRPTFIQTLQELLDSAVDSDVTFKVKEEEFRAHKLILGMRSPRMKEMLKGLSSDDTPPSISDVNPTDFKFFLDFLYTDDCYISAANVEELLKLANTWEVPSLVDKCMAFLENQIDETNILHYAAIGFSYRDEHNLYQKCLSLLPDLLVDISFMINENNKWIPMSYELLLDIVKNCQCIPELEETLFYKIIDWAKKECQCRNLDINAENMKAVLDEIQIYINYLLLRPRTLATVVLEYQLLSFEDLLDCFCEIAIEEEKNTPKSKLVSAC</sequence>